<protein>
    <recommendedName>
        <fullName evidence="2">Putative Flp pilus-assembly TadG-like N-terminal domain-containing protein</fullName>
    </recommendedName>
</protein>
<reference evidence="3" key="1">
    <citation type="journal article" date="2021" name="Front. Microbiol.">
        <title>Comprehensive Comparative Genomics and Phenotyping of Methylobacterium Species.</title>
        <authorList>
            <person name="Alessa O."/>
            <person name="Ogura Y."/>
            <person name="Fujitani Y."/>
            <person name="Takami H."/>
            <person name="Hayashi T."/>
            <person name="Sahin N."/>
            <person name="Tani A."/>
        </authorList>
    </citation>
    <scope>NUCLEOTIDE SEQUENCE</scope>
    <source>
        <strain evidence="3">DSM 17168</strain>
    </source>
</reference>
<organism evidence="3 4">
    <name type="scientific">Methylobacterium isbiliense</name>
    <dbReference type="NCBI Taxonomy" id="315478"/>
    <lineage>
        <taxon>Bacteria</taxon>
        <taxon>Pseudomonadati</taxon>
        <taxon>Pseudomonadota</taxon>
        <taxon>Alphaproteobacteria</taxon>
        <taxon>Hyphomicrobiales</taxon>
        <taxon>Methylobacteriaceae</taxon>
        <taxon>Methylobacterium</taxon>
    </lineage>
</organism>
<comment type="caution">
    <text evidence="3">The sequence shown here is derived from an EMBL/GenBank/DDBJ whole genome shotgun (WGS) entry which is preliminary data.</text>
</comment>
<keyword evidence="4" id="KW-1185">Reference proteome</keyword>
<evidence type="ECO:0000313" key="4">
    <source>
        <dbReference type="Proteomes" id="UP001055153"/>
    </source>
</evidence>
<dbReference type="RefSeq" id="WP_238235546.1">
    <property type="nucleotide sequence ID" value="NZ_BPQQ01000031.1"/>
</dbReference>
<gene>
    <name evidence="3" type="ORF">GMJLKIPL_2603</name>
</gene>
<keyword evidence="1" id="KW-0472">Membrane</keyword>
<dbReference type="InterPro" id="IPR028087">
    <property type="entry name" value="Tad_N"/>
</dbReference>
<reference evidence="3" key="2">
    <citation type="submission" date="2021-08" db="EMBL/GenBank/DDBJ databases">
        <authorList>
            <person name="Tani A."/>
            <person name="Ola A."/>
            <person name="Ogura Y."/>
            <person name="Katsura K."/>
            <person name="Hayashi T."/>
        </authorList>
    </citation>
    <scope>NUCLEOTIDE SEQUENCE</scope>
    <source>
        <strain evidence="3">DSM 17168</strain>
    </source>
</reference>
<accession>A0ABQ4SG04</accession>
<evidence type="ECO:0000259" key="2">
    <source>
        <dbReference type="Pfam" id="PF13400"/>
    </source>
</evidence>
<name>A0ABQ4SG04_9HYPH</name>
<dbReference type="EMBL" id="BPQQ01000031">
    <property type="protein sequence ID" value="GJE00678.1"/>
    <property type="molecule type" value="Genomic_DNA"/>
</dbReference>
<evidence type="ECO:0000313" key="3">
    <source>
        <dbReference type="EMBL" id="GJE00678.1"/>
    </source>
</evidence>
<proteinExistence type="predicted"/>
<dbReference type="Proteomes" id="UP001055153">
    <property type="component" value="Unassembled WGS sequence"/>
</dbReference>
<evidence type="ECO:0000256" key="1">
    <source>
        <dbReference type="SAM" id="Phobius"/>
    </source>
</evidence>
<sequence>MRTWITNLVSDEAGSGTILFGLTFIPFVMLIGASIDISLAYEAKLRLQALADQAALAAVLTSNDVKTPIDVVRTFLPAPVEGATAGLGPSATVQVENGVVTVEASQRVPTNFAGILGVTALPIAVRASAAVGSEAGAVPICILALNTTAADAVLFTGNTSVVARRCSIYSNSSNAAAISVKGSASVQAAAYCAVGGMNLPTGTTPVPRRGCPRLDDPFRNLPLASGSGCRDPGQADKPNKSQTLDQGDYCGLDLKGTVTLNPGFYFINGPLTIGAQAKVTGRGVTLYLTGSNASFRINGGASVDLSAATTGSYAGIVLMQDRQVTGANGNVINGGAELKLVGAIYAPRQAIELRGNGSFGQQSDFMPIIADTITFTGNTTASADATAMQPAVALPKHPSGGARVTN</sequence>
<feature type="domain" description="Putative Flp pilus-assembly TadG-like N-terminal" evidence="2">
    <location>
        <begin position="14"/>
        <end position="59"/>
    </location>
</feature>
<keyword evidence="1" id="KW-0812">Transmembrane</keyword>
<dbReference type="Pfam" id="PF13400">
    <property type="entry name" value="Tad"/>
    <property type="match status" value="1"/>
</dbReference>
<keyword evidence="1" id="KW-1133">Transmembrane helix</keyword>
<feature type="transmembrane region" description="Helical" evidence="1">
    <location>
        <begin position="18"/>
        <end position="41"/>
    </location>
</feature>